<dbReference type="PANTHER" id="PTHR10458">
    <property type="entry name" value="PEPTIDE DEFORMYLASE"/>
    <property type="match status" value="1"/>
</dbReference>
<evidence type="ECO:0000313" key="4">
    <source>
        <dbReference type="Proteomes" id="UP000248916"/>
    </source>
</evidence>
<comment type="function">
    <text evidence="2">Removes the formyl group from the N-terminal Met of newly synthesized proteins. Requires at least a dipeptide for an efficient rate of reaction. N-terminal L-methionine is a prerequisite for activity but the enzyme has broad specificity at other positions.</text>
</comment>
<evidence type="ECO:0000256" key="2">
    <source>
        <dbReference type="HAMAP-Rule" id="MF_00163"/>
    </source>
</evidence>
<dbReference type="AlphaFoldDB" id="A0A2W7P0X9"/>
<dbReference type="InterPro" id="IPR036821">
    <property type="entry name" value="Peptide_deformylase_sf"/>
</dbReference>
<dbReference type="GO" id="GO:0042586">
    <property type="term" value="F:peptide deformylase activity"/>
    <property type="evidence" value="ECO:0007669"/>
    <property type="project" value="UniProtKB-UniRule"/>
</dbReference>
<name>A0A2W7P0X9_9RHOB</name>
<comment type="caution">
    <text evidence="3">The sequence shown here is derived from an EMBL/GenBank/DDBJ whole genome shotgun (WGS) entry which is preliminary data.</text>
</comment>
<dbReference type="EC" id="3.5.1.88" evidence="2"/>
<comment type="similarity">
    <text evidence="1 2">Belongs to the polypeptide deformylase family.</text>
</comment>
<dbReference type="NCBIfam" id="NF001159">
    <property type="entry name" value="PRK00150.1-3"/>
    <property type="match status" value="1"/>
</dbReference>
<organism evidence="3 4">
    <name type="scientific">Palleronia aestuarii</name>
    <dbReference type="NCBI Taxonomy" id="568105"/>
    <lineage>
        <taxon>Bacteria</taxon>
        <taxon>Pseudomonadati</taxon>
        <taxon>Pseudomonadota</taxon>
        <taxon>Alphaproteobacteria</taxon>
        <taxon>Rhodobacterales</taxon>
        <taxon>Roseobacteraceae</taxon>
        <taxon>Palleronia</taxon>
    </lineage>
</organism>
<dbReference type="HAMAP" id="MF_00163">
    <property type="entry name" value="Pep_deformylase"/>
    <property type="match status" value="1"/>
</dbReference>
<evidence type="ECO:0000256" key="1">
    <source>
        <dbReference type="ARBA" id="ARBA00010759"/>
    </source>
</evidence>
<accession>A0A2W7P0X9</accession>
<dbReference type="PANTHER" id="PTHR10458:SF22">
    <property type="entry name" value="PEPTIDE DEFORMYLASE"/>
    <property type="match status" value="1"/>
</dbReference>
<dbReference type="EMBL" id="QKZL01000002">
    <property type="protein sequence ID" value="PZX19106.1"/>
    <property type="molecule type" value="Genomic_DNA"/>
</dbReference>
<dbReference type="PIRSF" id="PIRSF004749">
    <property type="entry name" value="Pep_def"/>
    <property type="match status" value="1"/>
</dbReference>
<dbReference type="Pfam" id="PF01327">
    <property type="entry name" value="Pep_deformylase"/>
    <property type="match status" value="1"/>
</dbReference>
<comment type="cofactor">
    <cofactor evidence="2">
        <name>Fe(2+)</name>
        <dbReference type="ChEBI" id="CHEBI:29033"/>
    </cofactor>
    <text evidence="2">Binds 1 Fe(2+) ion.</text>
</comment>
<proteinExistence type="inferred from homology"/>
<dbReference type="Gene3D" id="3.90.45.10">
    <property type="entry name" value="Peptide deformylase"/>
    <property type="match status" value="1"/>
</dbReference>
<keyword evidence="2" id="KW-0378">Hydrolase</keyword>
<dbReference type="NCBIfam" id="TIGR00079">
    <property type="entry name" value="pept_deformyl"/>
    <property type="match status" value="1"/>
</dbReference>
<dbReference type="GO" id="GO:0046872">
    <property type="term" value="F:metal ion binding"/>
    <property type="evidence" value="ECO:0007669"/>
    <property type="project" value="UniProtKB-KW"/>
</dbReference>
<gene>
    <name evidence="2" type="primary">def</name>
    <name evidence="3" type="ORF">LX81_00806</name>
</gene>
<dbReference type="GO" id="GO:0006412">
    <property type="term" value="P:translation"/>
    <property type="evidence" value="ECO:0007669"/>
    <property type="project" value="UniProtKB-UniRule"/>
</dbReference>
<sequence length="162" mass="17756">MSRLEILRWPDPRLTQVCVPVGQVTDDVRELASDMLETMYAAPGRGLAAPQVGRLIRLFVMDAGWKEGRPEPRICVDPVFLSVSDAQEEGEEGCLSIPGVTARIVRPNAVRMGWTDENGVARQADLDGAAARIAQHEMDHLDGIVTFDRVEDRAALEAAYDG</sequence>
<dbReference type="CDD" id="cd00487">
    <property type="entry name" value="Pep_deformylase"/>
    <property type="match status" value="1"/>
</dbReference>
<dbReference type="PRINTS" id="PR01576">
    <property type="entry name" value="PDEFORMYLASE"/>
</dbReference>
<dbReference type="InterPro" id="IPR023635">
    <property type="entry name" value="Peptide_deformylase"/>
</dbReference>
<dbReference type="SUPFAM" id="SSF56420">
    <property type="entry name" value="Peptide deformylase"/>
    <property type="match status" value="1"/>
</dbReference>
<keyword evidence="2" id="KW-0408">Iron</keyword>
<comment type="catalytic activity">
    <reaction evidence="2">
        <text>N-terminal N-formyl-L-methionyl-[peptide] + H2O = N-terminal L-methionyl-[peptide] + formate</text>
        <dbReference type="Rhea" id="RHEA:24420"/>
        <dbReference type="Rhea" id="RHEA-COMP:10639"/>
        <dbReference type="Rhea" id="RHEA-COMP:10640"/>
        <dbReference type="ChEBI" id="CHEBI:15377"/>
        <dbReference type="ChEBI" id="CHEBI:15740"/>
        <dbReference type="ChEBI" id="CHEBI:49298"/>
        <dbReference type="ChEBI" id="CHEBI:64731"/>
        <dbReference type="EC" id="3.5.1.88"/>
    </reaction>
</comment>
<keyword evidence="4" id="KW-1185">Reference proteome</keyword>
<protein>
    <recommendedName>
        <fullName evidence="2">Peptide deformylase</fullName>
        <shortName evidence="2">PDF</shortName>
        <ecNumber evidence="2">3.5.1.88</ecNumber>
    </recommendedName>
    <alternativeName>
        <fullName evidence="2">Polypeptide deformylase</fullName>
    </alternativeName>
</protein>
<feature type="binding site" evidence="2">
    <location>
        <position position="140"/>
    </location>
    <ligand>
        <name>Fe cation</name>
        <dbReference type="ChEBI" id="CHEBI:24875"/>
    </ligand>
</feature>
<reference evidence="3 4" key="1">
    <citation type="submission" date="2018-06" db="EMBL/GenBank/DDBJ databases">
        <title>Genomic Encyclopedia of Archaeal and Bacterial Type Strains, Phase II (KMG-II): from individual species to whole genera.</title>
        <authorList>
            <person name="Goeker M."/>
        </authorList>
    </citation>
    <scope>NUCLEOTIDE SEQUENCE [LARGE SCALE GENOMIC DNA]</scope>
    <source>
        <strain evidence="3 4">DSM 22009</strain>
    </source>
</reference>
<dbReference type="Proteomes" id="UP000248916">
    <property type="component" value="Unassembled WGS sequence"/>
</dbReference>
<dbReference type="OrthoDB" id="9804313at2"/>
<evidence type="ECO:0000313" key="3">
    <source>
        <dbReference type="EMBL" id="PZX19106.1"/>
    </source>
</evidence>
<feature type="binding site" evidence="2">
    <location>
        <position position="94"/>
    </location>
    <ligand>
        <name>Fe cation</name>
        <dbReference type="ChEBI" id="CHEBI:24875"/>
    </ligand>
</feature>
<keyword evidence="2" id="KW-0648">Protein biosynthesis</keyword>
<feature type="active site" evidence="2">
    <location>
        <position position="137"/>
    </location>
</feature>
<feature type="binding site" evidence="2">
    <location>
        <position position="136"/>
    </location>
    <ligand>
        <name>Fe cation</name>
        <dbReference type="ChEBI" id="CHEBI:24875"/>
    </ligand>
</feature>
<dbReference type="RefSeq" id="WP_111535976.1">
    <property type="nucleotide sequence ID" value="NZ_QKZL01000002.1"/>
</dbReference>
<keyword evidence="2" id="KW-0479">Metal-binding</keyword>